<evidence type="ECO:0000256" key="1">
    <source>
        <dbReference type="SAM" id="MobiDB-lite"/>
    </source>
</evidence>
<feature type="compositionally biased region" description="Basic and acidic residues" evidence="1">
    <location>
        <begin position="55"/>
        <end position="77"/>
    </location>
</feature>
<evidence type="ECO:0000313" key="2">
    <source>
        <dbReference type="EMBL" id="CEL03886.1"/>
    </source>
</evidence>
<evidence type="ECO:0000313" key="3">
    <source>
        <dbReference type="Proteomes" id="UP000054771"/>
    </source>
</evidence>
<accession>A0A0U5FZS5</accession>
<organism evidence="2 3">
    <name type="scientific">Aspergillus calidoustus</name>
    <dbReference type="NCBI Taxonomy" id="454130"/>
    <lineage>
        <taxon>Eukaryota</taxon>
        <taxon>Fungi</taxon>
        <taxon>Dikarya</taxon>
        <taxon>Ascomycota</taxon>
        <taxon>Pezizomycotina</taxon>
        <taxon>Eurotiomycetes</taxon>
        <taxon>Eurotiomycetidae</taxon>
        <taxon>Eurotiales</taxon>
        <taxon>Aspergillaceae</taxon>
        <taxon>Aspergillus</taxon>
        <taxon>Aspergillus subgen. Nidulantes</taxon>
    </lineage>
</organism>
<keyword evidence="3" id="KW-1185">Reference proteome</keyword>
<feature type="region of interest" description="Disordered" evidence="1">
    <location>
        <begin position="1"/>
        <end position="134"/>
    </location>
</feature>
<name>A0A0U5FZS5_ASPCI</name>
<dbReference type="Proteomes" id="UP000054771">
    <property type="component" value="Unassembled WGS sequence"/>
</dbReference>
<dbReference type="EMBL" id="CDMC01000004">
    <property type="protein sequence ID" value="CEL03886.1"/>
    <property type="molecule type" value="Genomic_DNA"/>
</dbReference>
<protein>
    <submittedName>
        <fullName evidence="2">Uncharacterized protein</fullName>
    </submittedName>
</protein>
<gene>
    <name evidence="2" type="ORF">ASPCAL05024</name>
</gene>
<dbReference type="AlphaFoldDB" id="A0A0U5FZS5"/>
<proteinExistence type="predicted"/>
<feature type="compositionally biased region" description="Basic and acidic residues" evidence="1">
    <location>
        <begin position="29"/>
        <end position="41"/>
    </location>
</feature>
<sequence>MSSPPRKLNIWGLQVTDARRPSSPASTLRNRELPPMTRKESSSQNPDGSVGRKRGIGDVEARDNTGCRRGTGVRDVETAGQGGAQTIGKATVAVRSNIDSRPTKRSKPDDTPGGSSLLPAEPNHNNIYNKLVSG</sequence>
<reference evidence="3" key="1">
    <citation type="journal article" date="2016" name="Genome Announc.">
        <title>Draft genome sequences of fungus Aspergillus calidoustus.</title>
        <authorList>
            <person name="Horn F."/>
            <person name="Linde J."/>
            <person name="Mattern D.J."/>
            <person name="Walther G."/>
            <person name="Guthke R."/>
            <person name="Scherlach K."/>
            <person name="Martin K."/>
            <person name="Brakhage A.A."/>
            <person name="Petzke L."/>
            <person name="Valiante V."/>
        </authorList>
    </citation>
    <scope>NUCLEOTIDE SEQUENCE [LARGE SCALE GENOMIC DNA]</scope>
    <source>
        <strain evidence="3">SF006504</strain>
    </source>
</reference>